<evidence type="ECO:0000256" key="1">
    <source>
        <dbReference type="SAM" id="Phobius"/>
    </source>
</evidence>
<evidence type="ECO:0000313" key="2">
    <source>
        <dbReference type="EMBL" id="WAZ90843.1"/>
    </source>
</evidence>
<sequence length="250" mass="29346">MCRYFAIIFILFIQGFIFGINLESIDFYRSLEKKELLRVIHLLDRDKYFTQHNELFTYIDLAKQALIERGVKILSDSDELDNVQNISDLKHLKNCNNAKFISKASEALNIFIYRDNTDGFLKTLDGRNIGIQDDNFVILNSLPFKGYDGISRGHSTIEIYNASILYPDFSKFLLDKSGAFVYVEEFNKRVYFNDISKLSKEELLFLFYELFPVSRLKGVKDWYDFGFSSILKEVKKVYNIEMNLNARKMK</sequence>
<proteinExistence type="predicted"/>
<evidence type="ECO:0000313" key="3">
    <source>
        <dbReference type="Proteomes" id="UP001164544"/>
    </source>
</evidence>
<accession>A0AAQ3AGU6</accession>
<keyword evidence="1" id="KW-0812">Transmembrane</keyword>
<keyword evidence="1" id="KW-0472">Membrane</keyword>
<dbReference type="EMBL" id="CP114637">
    <property type="protein sequence ID" value="WAZ90843.1"/>
    <property type="molecule type" value="Genomic_DNA"/>
</dbReference>
<gene>
    <name evidence="2" type="ORF">O5398_01620</name>
</gene>
<protein>
    <submittedName>
        <fullName evidence="2">Uncharacterized protein</fullName>
    </submittedName>
</protein>
<reference evidence="2" key="1">
    <citation type="submission" date="2022-12" db="EMBL/GenBank/DDBJ databases">
        <title>B. miyamotoi WGS.</title>
        <authorList>
            <person name="Kuleshov K.V."/>
            <person name="Hoornstra D."/>
            <person name="Hovius J.W."/>
            <person name="Platonov A.E."/>
            <person name="Telford S.R. III."/>
        </authorList>
    </citation>
    <scope>NUCLEOTIDE SEQUENCE</scope>
    <source>
        <strain evidence="2">410</strain>
    </source>
</reference>
<organism evidence="2 3">
    <name type="scientific">Borrelia miyamotoi</name>
    <dbReference type="NCBI Taxonomy" id="47466"/>
    <lineage>
        <taxon>Bacteria</taxon>
        <taxon>Pseudomonadati</taxon>
        <taxon>Spirochaetota</taxon>
        <taxon>Spirochaetia</taxon>
        <taxon>Spirochaetales</taxon>
        <taxon>Borreliaceae</taxon>
        <taxon>Borrelia</taxon>
    </lineage>
</organism>
<dbReference type="RefSeq" id="WP_020954903.1">
    <property type="nucleotide sequence ID" value="NZ_CP010308.1"/>
</dbReference>
<feature type="transmembrane region" description="Helical" evidence="1">
    <location>
        <begin position="6"/>
        <end position="28"/>
    </location>
</feature>
<dbReference type="KEGG" id="bmiy:RJ61_02605"/>
<name>A0AAQ3AGU6_9SPIR</name>
<keyword evidence="1" id="KW-1133">Transmembrane helix</keyword>
<dbReference type="Proteomes" id="UP001164544">
    <property type="component" value="Chromosome"/>
</dbReference>
<dbReference type="AlphaFoldDB" id="A0AAQ3AGU6"/>